<name>A0A160TGL8_9ZZZZ</name>
<dbReference type="EMBL" id="CZQC01000067">
    <property type="protein sequence ID" value="CUS42484.1"/>
    <property type="molecule type" value="Genomic_DNA"/>
</dbReference>
<gene>
    <name evidence="1" type="ORF">MGWOODY_Tha1807</name>
</gene>
<proteinExistence type="predicted"/>
<protein>
    <submittedName>
        <fullName evidence="1">Uncharacterized protein</fullName>
    </submittedName>
</protein>
<dbReference type="PROSITE" id="PS51257">
    <property type="entry name" value="PROKAR_LIPOPROTEIN"/>
    <property type="match status" value="1"/>
</dbReference>
<reference evidence="1" key="1">
    <citation type="submission" date="2015-10" db="EMBL/GenBank/DDBJ databases">
        <authorList>
            <person name="Gilbert D.G."/>
        </authorList>
    </citation>
    <scope>NUCLEOTIDE SEQUENCE</scope>
</reference>
<dbReference type="AlphaFoldDB" id="A0A160TGL8"/>
<evidence type="ECO:0000313" key="1">
    <source>
        <dbReference type="EMBL" id="CUS42484.1"/>
    </source>
</evidence>
<accession>A0A160TGL8</accession>
<sequence length="80" mass="8893">MKMTTQFILPGLTAMALLLSGCSDVFDNDKKRSDPNRVTLTGLVDDIFYAEAESEPVAINDLIINDNADQYSFDYLLQGE</sequence>
<organism evidence="1">
    <name type="scientific">hydrothermal vent metagenome</name>
    <dbReference type="NCBI Taxonomy" id="652676"/>
    <lineage>
        <taxon>unclassified sequences</taxon>
        <taxon>metagenomes</taxon>
        <taxon>ecological metagenomes</taxon>
    </lineage>
</organism>